<evidence type="ECO:0000313" key="1">
    <source>
        <dbReference type="EMBL" id="KFM78026.1"/>
    </source>
</evidence>
<dbReference type="OrthoDB" id="6427832at2759"/>
<feature type="non-terminal residue" evidence="1">
    <location>
        <position position="61"/>
    </location>
</feature>
<organism evidence="1 2">
    <name type="scientific">Stegodyphus mimosarum</name>
    <name type="common">African social velvet spider</name>
    <dbReference type="NCBI Taxonomy" id="407821"/>
    <lineage>
        <taxon>Eukaryota</taxon>
        <taxon>Metazoa</taxon>
        <taxon>Ecdysozoa</taxon>
        <taxon>Arthropoda</taxon>
        <taxon>Chelicerata</taxon>
        <taxon>Arachnida</taxon>
        <taxon>Araneae</taxon>
        <taxon>Araneomorphae</taxon>
        <taxon>Entelegynae</taxon>
        <taxon>Eresoidea</taxon>
        <taxon>Eresidae</taxon>
        <taxon>Stegodyphus</taxon>
    </lineage>
</organism>
<reference evidence="1 2" key="1">
    <citation type="submission" date="2013-11" db="EMBL/GenBank/DDBJ databases">
        <title>Genome sequencing of Stegodyphus mimosarum.</title>
        <authorList>
            <person name="Bechsgaard J."/>
        </authorList>
    </citation>
    <scope>NUCLEOTIDE SEQUENCE [LARGE SCALE GENOMIC DNA]</scope>
</reference>
<keyword evidence="2" id="KW-1185">Reference proteome</keyword>
<sequence length="61" mass="7046">MDYCHIHGLTYLMWIPNHIEILAKGDCKQNEFNRSYQIATCGLDGVLRFWDLRAAIAHKPG</sequence>
<proteinExistence type="predicted"/>
<accession>A0A087UKY7</accession>
<gene>
    <name evidence="1" type="ORF">X975_25563</name>
</gene>
<dbReference type="Proteomes" id="UP000054359">
    <property type="component" value="Unassembled WGS sequence"/>
</dbReference>
<name>A0A087UKY7_STEMI</name>
<dbReference type="AlphaFoldDB" id="A0A087UKY7"/>
<protein>
    <submittedName>
        <fullName evidence="1">Uncharacterized protein</fullName>
    </submittedName>
</protein>
<evidence type="ECO:0000313" key="2">
    <source>
        <dbReference type="Proteomes" id="UP000054359"/>
    </source>
</evidence>
<dbReference type="EMBL" id="KK120319">
    <property type="protein sequence ID" value="KFM78026.1"/>
    <property type="molecule type" value="Genomic_DNA"/>
</dbReference>